<name>X1VCV2_9ZZZZ</name>
<evidence type="ECO:0000313" key="1">
    <source>
        <dbReference type="EMBL" id="GAJ15177.1"/>
    </source>
</evidence>
<gene>
    <name evidence="1" type="ORF">S12H4_42599</name>
</gene>
<proteinExistence type="predicted"/>
<dbReference type="EMBL" id="BARW01026085">
    <property type="protein sequence ID" value="GAJ15177.1"/>
    <property type="molecule type" value="Genomic_DNA"/>
</dbReference>
<evidence type="ECO:0008006" key="2">
    <source>
        <dbReference type="Google" id="ProtNLM"/>
    </source>
</evidence>
<accession>X1VCV2</accession>
<sequence>DPLKVIYAAHLAAGTGHVPVIEGVPIAASSLDFSLYRFEEGMLHLPENEPGFGVGLNAVRSKPRRYRS</sequence>
<protein>
    <recommendedName>
        <fullName evidence="2">Enolase C-terminal domain-containing protein</fullName>
    </recommendedName>
</protein>
<comment type="caution">
    <text evidence="1">The sequence shown here is derived from an EMBL/GenBank/DDBJ whole genome shotgun (WGS) entry which is preliminary data.</text>
</comment>
<dbReference type="AlphaFoldDB" id="X1VCV2"/>
<reference evidence="1" key="1">
    <citation type="journal article" date="2014" name="Front. Microbiol.">
        <title>High frequency of phylogenetically diverse reductive dehalogenase-homologous genes in deep subseafloor sedimentary metagenomes.</title>
        <authorList>
            <person name="Kawai M."/>
            <person name="Futagami T."/>
            <person name="Toyoda A."/>
            <person name="Takaki Y."/>
            <person name="Nishi S."/>
            <person name="Hori S."/>
            <person name="Arai W."/>
            <person name="Tsubouchi T."/>
            <person name="Morono Y."/>
            <person name="Uchiyama I."/>
            <person name="Ito T."/>
            <person name="Fujiyama A."/>
            <person name="Inagaki F."/>
            <person name="Takami H."/>
        </authorList>
    </citation>
    <scope>NUCLEOTIDE SEQUENCE</scope>
    <source>
        <strain evidence="1">Expedition CK06-06</strain>
    </source>
</reference>
<feature type="non-terminal residue" evidence="1">
    <location>
        <position position="1"/>
    </location>
</feature>
<organism evidence="1">
    <name type="scientific">marine sediment metagenome</name>
    <dbReference type="NCBI Taxonomy" id="412755"/>
    <lineage>
        <taxon>unclassified sequences</taxon>
        <taxon>metagenomes</taxon>
        <taxon>ecological metagenomes</taxon>
    </lineage>
</organism>